<sequence length="70" mass="8066">MTKDNQPEDGIKRSKGKFDPVTETRDWAIAASEDNCKRIARNTGRRLIEIIDTEDKPLPIVCIFEDIIYD</sequence>
<evidence type="ECO:0000313" key="1">
    <source>
        <dbReference type="EMBL" id="MBW4667675.1"/>
    </source>
</evidence>
<dbReference type="Proteomes" id="UP000729701">
    <property type="component" value="Unassembled WGS sequence"/>
</dbReference>
<gene>
    <name evidence="1" type="ORF">KME60_09615</name>
</gene>
<organism evidence="1 2">
    <name type="scientific">Cyanomargarita calcarea GSE-NOS-MK-12-04C</name>
    <dbReference type="NCBI Taxonomy" id="2839659"/>
    <lineage>
        <taxon>Bacteria</taxon>
        <taxon>Bacillati</taxon>
        <taxon>Cyanobacteriota</taxon>
        <taxon>Cyanophyceae</taxon>
        <taxon>Nostocales</taxon>
        <taxon>Cyanomargaritaceae</taxon>
        <taxon>Cyanomargarita</taxon>
    </lineage>
</organism>
<evidence type="ECO:0000313" key="2">
    <source>
        <dbReference type="Proteomes" id="UP000729701"/>
    </source>
</evidence>
<reference evidence="1" key="2">
    <citation type="journal article" date="2022" name="Microbiol. Resour. Announc.">
        <title>Metagenome Sequencing to Explore Phylogenomics of Terrestrial Cyanobacteria.</title>
        <authorList>
            <person name="Ward R.D."/>
            <person name="Stajich J.E."/>
            <person name="Johansen J.R."/>
            <person name="Huntemann M."/>
            <person name="Clum A."/>
            <person name="Foster B."/>
            <person name="Foster B."/>
            <person name="Roux S."/>
            <person name="Palaniappan K."/>
            <person name="Varghese N."/>
            <person name="Mukherjee S."/>
            <person name="Reddy T.B.K."/>
            <person name="Daum C."/>
            <person name="Copeland A."/>
            <person name="Chen I.A."/>
            <person name="Ivanova N.N."/>
            <person name="Kyrpides N.C."/>
            <person name="Shapiro N."/>
            <person name="Eloe-Fadrosh E.A."/>
            <person name="Pietrasiak N."/>
        </authorList>
    </citation>
    <scope>NUCLEOTIDE SEQUENCE</scope>
    <source>
        <strain evidence="1">GSE-NOS-MK-12-04C</strain>
    </source>
</reference>
<reference evidence="1" key="1">
    <citation type="submission" date="2021-05" db="EMBL/GenBank/DDBJ databases">
        <authorList>
            <person name="Pietrasiak N."/>
            <person name="Ward R."/>
            <person name="Stajich J.E."/>
            <person name="Kurbessoian T."/>
        </authorList>
    </citation>
    <scope>NUCLEOTIDE SEQUENCE</scope>
    <source>
        <strain evidence="1">GSE-NOS-MK-12-04C</strain>
    </source>
</reference>
<dbReference type="AlphaFoldDB" id="A0A951QNA0"/>
<protein>
    <submittedName>
        <fullName evidence="1">Uncharacterized protein</fullName>
    </submittedName>
</protein>
<accession>A0A951QNA0</accession>
<proteinExistence type="predicted"/>
<dbReference type="EMBL" id="JAHHGZ010000008">
    <property type="protein sequence ID" value="MBW4667675.1"/>
    <property type="molecule type" value="Genomic_DNA"/>
</dbReference>
<name>A0A951QNA0_9CYAN</name>
<comment type="caution">
    <text evidence="1">The sequence shown here is derived from an EMBL/GenBank/DDBJ whole genome shotgun (WGS) entry which is preliminary data.</text>
</comment>